<comment type="caution">
    <text evidence="1">The sequence shown here is derived from an EMBL/GenBank/DDBJ whole genome shotgun (WGS) entry which is preliminary data.</text>
</comment>
<evidence type="ECO:0000313" key="1">
    <source>
        <dbReference type="EMBL" id="KKK73830.1"/>
    </source>
</evidence>
<sequence>MSESNDSAAWIAEVMNNLGQDTLSASEENVEDSVWVVEDDAPGNIAGYYVRRRAPLRHRILRDGRTVGLDFWKGSVQYRIRCGKFGSRVENLDAVADVLRTLFRWIDDHIVVWDEAFAG</sequence>
<accession>A0A0F8YJE8</accession>
<protein>
    <submittedName>
        <fullName evidence="1">Uncharacterized protein</fullName>
    </submittedName>
</protein>
<organism evidence="1">
    <name type="scientific">marine sediment metagenome</name>
    <dbReference type="NCBI Taxonomy" id="412755"/>
    <lineage>
        <taxon>unclassified sequences</taxon>
        <taxon>metagenomes</taxon>
        <taxon>ecological metagenomes</taxon>
    </lineage>
</organism>
<feature type="non-terminal residue" evidence="1">
    <location>
        <position position="119"/>
    </location>
</feature>
<dbReference type="AlphaFoldDB" id="A0A0F8YJE8"/>
<reference evidence="1" key="1">
    <citation type="journal article" date="2015" name="Nature">
        <title>Complex archaea that bridge the gap between prokaryotes and eukaryotes.</title>
        <authorList>
            <person name="Spang A."/>
            <person name="Saw J.H."/>
            <person name="Jorgensen S.L."/>
            <person name="Zaremba-Niedzwiedzka K."/>
            <person name="Martijn J."/>
            <person name="Lind A.E."/>
            <person name="van Eijk R."/>
            <person name="Schleper C."/>
            <person name="Guy L."/>
            <person name="Ettema T.J."/>
        </authorList>
    </citation>
    <scope>NUCLEOTIDE SEQUENCE</scope>
</reference>
<name>A0A0F8YJE8_9ZZZZ</name>
<gene>
    <name evidence="1" type="ORF">LCGC14_2889900</name>
</gene>
<proteinExistence type="predicted"/>
<dbReference type="EMBL" id="LAZR01056610">
    <property type="protein sequence ID" value="KKK73830.1"/>
    <property type="molecule type" value="Genomic_DNA"/>
</dbReference>